<keyword evidence="1" id="KW-0472">Membrane</keyword>
<reference evidence="2 3" key="1">
    <citation type="submission" date="2017-06" db="EMBL/GenBank/DDBJ databases">
        <title>Draft Genome Sequence of Bacillus sp Strain 36R Isolated from saline sediment at Atanasia, Sonora, Mexico.</title>
        <authorList>
            <person name="Sanchez Diaz R."/>
            <person name="Quiroz Macias M.E."/>
            <person name="Ibarra Gamez J.C."/>
            <person name="Enciso Ibarra J."/>
            <person name="Gomez Gil B."/>
            <person name="Galaviz Silva L."/>
        </authorList>
    </citation>
    <scope>NUCLEOTIDE SEQUENCE [LARGE SCALE GENOMIC DNA]</scope>
    <source>
        <strain evidence="2 3">36R_ATNSAL</strain>
    </source>
</reference>
<keyword evidence="1" id="KW-1133">Transmembrane helix</keyword>
<feature type="transmembrane region" description="Helical" evidence="1">
    <location>
        <begin position="35"/>
        <end position="52"/>
    </location>
</feature>
<dbReference type="Proteomes" id="UP000228754">
    <property type="component" value="Unassembled WGS sequence"/>
</dbReference>
<gene>
    <name evidence="2" type="ORF">CEY02_04120</name>
</gene>
<name>A0A2A5IYR4_BACPU</name>
<evidence type="ECO:0000313" key="2">
    <source>
        <dbReference type="EMBL" id="PCK22470.1"/>
    </source>
</evidence>
<evidence type="ECO:0000313" key="3">
    <source>
        <dbReference type="Proteomes" id="UP000228754"/>
    </source>
</evidence>
<dbReference type="AlphaFoldDB" id="A0A2A5IYR4"/>
<evidence type="ECO:0000256" key="1">
    <source>
        <dbReference type="SAM" id="Phobius"/>
    </source>
</evidence>
<dbReference type="EMBL" id="NKHG01000026">
    <property type="protein sequence ID" value="PCK22470.1"/>
    <property type="molecule type" value="Genomic_DNA"/>
</dbReference>
<comment type="caution">
    <text evidence="2">The sequence shown here is derived from an EMBL/GenBank/DDBJ whole genome shotgun (WGS) entry which is preliminary data.</text>
</comment>
<proteinExistence type="predicted"/>
<sequence length="72" mass="8421">MKVEDFAYHFLKNVTIRAEIAVAFYMSAWIEISKIIAFVSFVLVALYMSAWIEMRTCRHIRCALVVALHMNH</sequence>
<protein>
    <submittedName>
        <fullName evidence="2">Uncharacterized protein</fullName>
    </submittedName>
</protein>
<keyword evidence="1" id="KW-0812">Transmembrane</keyword>
<accession>A0A2A5IYR4</accession>
<organism evidence="2 3">
    <name type="scientific">Bacillus pumilus</name>
    <name type="common">Bacillus mesentericus</name>
    <dbReference type="NCBI Taxonomy" id="1408"/>
    <lineage>
        <taxon>Bacteria</taxon>
        <taxon>Bacillati</taxon>
        <taxon>Bacillota</taxon>
        <taxon>Bacilli</taxon>
        <taxon>Bacillales</taxon>
        <taxon>Bacillaceae</taxon>
        <taxon>Bacillus</taxon>
    </lineage>
</organism>